<dbReference type="Proteomes" id="UP001311799">
    <property type="component" value="Unassembled WGS sequence"/>
</dbReference>
<sequence>MYTNNTDNLGVTFHKIKVLATTNHVNFHLNILKFEGRINKITTNWEVKVQKKREYSQI</sequence>
<comment type="caution">
    <text evidence="1">The sequence shown here is derived from an EMBL/GenBank/DDBJ whole genome shotgun (WGS) entry which is preliminary data.</text>
</comment>
<reference evidence="1 2" key="1">
    <citation type="submission" date="2023-10" db="EMBL/GenBank/DDBJ databases">
        <title>Comparative genomics analysis reveals potential genetic determinants of host preference in Cryptosporidium xiaoi.</title>
        <authorList>
            <person name="Xiao L."/>
            <person name="Li J."/>
        </authorList>
    </citation>
    <scope>NUCLEOTIDE SEQUENCE [LARGE SCALE GENOMIC DNA]</scope>
    <source>
        <strain evidence="1 2">52996</strain>
    </source>
</reference>
<evidence type="ECO:0000313" key="2">
    <source>
        <dbReference type="Proteomes" id="UP001311799"/>
    </source>
</evidence>
<proteinExistence type="predicted"/>
<gene>
    <name evidence="1" type="ORF">RS030_6893</name>
</gene>
<protein>
    <submittedName>
        <fullName evidence="1">Uncharacterized protein</fullName>
    </submittedName>
</protein>
<keyword evidence="2" id="KW-1185">Reference proteome</keyword>
<evidence type="ECO:0000313" key="1">
    <source>
        <dbReference type="EMBL" id="KAK6588349.1"/>
    </source>
</evidence>
<dbReference type="EMBL" id="JAWDEY010000034">
    <property type="protein sequence ID" value="KAK6588349.1"/>
    <property type="molecule type" value="Genomic_DNA"/>
</dbReference>
<dbReference type="AlphaFoldDB" id="A0AAV9XW68"/>
<organism evidence="1 2">
    <name type="scientific">Cryptosporidium xiaoi</name>
    <dbReference type="NCBI Taxonomy" id="659607"/>
    <lineage>
        <taxon>Eukaryota</taxon>
        <taxon>Sar</taxon>
        <taxon>Alveolata</taxon>
        <taxon>Apicomplexa</taxon>
        <taxon>Conoidasida</taxon>
        <taxon>Coccidia</taxon>
        <taxon>Eucoccidiorida</taxon>
        <taxon>Eimeriorina</taxon>
        <taxon>Cryptosporidiidae</taxon>
        <taxon>Cryptosporidium</taxon>
    </lineage>
</organism>
<accession>A0AAV9XW68</accession>
<name>A0AAV9XW68_9CRYT</name>